<dbReference type="PROSITE" id="PS00061">
    <property type="entry name" value="ADH_SHORT"/>
    <property type="match status" value="1"/>
</dbReference>
<comment type="similarity">
    <text evidence="1">Belongs to the short-chain dehydrogenases/reductases (SDR) family.</text>
</comment>
<keyword evidence="3" id="KW-0520">NAD</keyword>
<name>A0A0P9EL95_9BACL</name>
<evidence type="ECO:0000256" key="1">
    <source>
        <dbReference type="ARBA" id="ARBA00006484"/>
    </source>
</evidence>
<protein>
    <submittedName>
        <fullName evidence="5">Short-chain dehydrogenase</fullName>
    </submittedName>
</protein>
<dbReference type="InterPro" id="IPR002347">
    <property type="entry name" value="SDR_fam"/>
</dbReference>
<evidence type="ECO:0000313" key="6">
    <source>
        <dbReference type="Proteomes" id="UP000050482"/>
    </source>
</evidence>
<keyword evidence="2" id="KW-0560">Oxidoreductase</keyword>
<evidence type="ECO:0000313" key="5">
    <source>
        <dbReference type="EMBL" id="KPV44009.1"/>
    </source>
</evidence>
<dbReference type="AlphaFoldDB" id="A0A0P9EL95"/>
<evidence type="ECO:0000256" key="3">
    <source>
        <dbReference type="ARBA" id="ARBA00023027"/>
    </source>
</evidence>
<dbReference type="SUPFAM" id="SSF51735">
    <property type="entry name" value="NAD(P)-binding Rossmann-fold domains"/>
    <property type="match status" value="1"/>
</dbReference>
<comment type="caution">
    <text evidence="5">The sequence shown here is derived from an EMBL/GenBank/DDBJ whole genome shotgun (WGS) entry which is preliminary data.</text>
</comment>
<dbReference type="OrthoDB" id="125587at2"/>
<dbReference type="NCBIfam" id="NF005559">
    <property type="entry name" value="PRK07231.1"/>
    <property type="match status" value="1"/>
</dbReference>
<dbReference type="PATRIC" id="fig|471514.4.peg.560"/>
<dbReference type="InterPro" id="IPR057326">
    <property type="entry name" value="KR_dom"/>
</dbReference>
<dbReference type="STRING" id="471514.AN477_09880"/>
<dbReference type="RefSeq" id="WP_054968990.1">
    <property type="nucleotide sequence ID" value="NZ_LJCO01000042.1"/>
</dbReference>
<gene>
    <name evidence="5" type="ORF">AN477_09880</name>
</gene>
<dbReference type="Proteomes" id="UP000050482">
    <property type="component" value="Unassembled WGS sequence"/>
</dbReference>
<dbReference type="InterPro" id="IPR036291">
    <property type="entry name" value="NAD(P)-bd_dom_sf"/>
</dbReference>
<dbReference type="Gene3D" id="3.40.50.720">
    <property type="entry name" value="NAD(P)-binding Rossmann-like Domain"/>
    <property type="match status" value="1"/>
</dbReference>
<evidence type="ECO:0000256" key="2">
    <source>
        <dbReference type="ARBA" id="ARBA00023002"/>
    </source>
</evidence>
<dbReference type="Pfam" id="PF13561">
    <property type="entry name" value="adh_short_C2"/>
    <property type="match status" value="1"/>
</dbReference>
<dbReference type="PRINTS" id="PR00081">
    <property type="entry name" value="GDHRDH"/>
</dbReference>
<reference evidence="5 6" key="1">
    <citation type="submission" date="2015-09" db="EMBL/GenBank/DDBJ databases">
        <title>Draft genome sequence of Alicyclobacillus ferrooxydans DSM 22381.</title>
        <authorList>
            <person name="Hemp J."/>
        </authorList>
    </citation>
    <scope>NUCLEOTIDE SEQUENCE [LARGE SCALE GENOMIC DNA]</scope>
    <source>
        <strain evidence="5 6">TC-34</strain>
    </source>
</reference>
<dbReference type="EMBL" id="LJCO01000042">
    <property type="protein sequence ID" value="KPV44009.1"/>
    <property type="molecule type" value="Genomic_DNA"/>
</dbReference>
<feature type="domain" description="Ketoreductase" evidence="4">
    <location>
        <begin position="7"/>
        <end position="191"/>
    </location>
</feature>
<dbReference type="SMART" id="SM00822">
    <property type="entry name" value="PKS_KR"/>
    <property type="match status" value="1"/>
</dbReference>
<proteinExistence type="inferred from homology"/>
<sequence length="253" mass="27003">MGRLQDKVAIITGAGTGIGKQTALLFAAEGASVVVTDIHEESGSQTANEIVENGGDALFFKHDVRSESDWQQVVQTTVEKYQKIDVLFNNAGIYLIKPLTETTVEEWERLMGINVTGVFLGMKHVLPVMAKQRAGSVINASSVAGLIGAAGHALYGASKGAVRIMTKDVAAEYAPYQIRVNSIHPGYIRTGMAEYGAQMAQVTMEQLGQGYPLGRLGDPMDVAKLVLFLASDDSSYITATEFVIDGGMTSIPS</sequence>
<dbReference type="PANTHER" id="PTHR24321">
    <property type="entry name" value="DEHYDROGENASES, SHORT CHAIN"/>
    <property type="match status" value="1"/>
</dbReference>
<organism evidence="5 6">
    <name type="scientific">Alicyclobacillus ferrooxydans</name>
    <dbReference type="NCBI Taxonomy" id="471514"/>
    <lineage>
        <taxon>Bacteria</taxon>
        <taxon>Bacillati</taxon>
        <taxon>Bacillota</taxon>
        <taxon>Bacilli</taxon>
        <taxon>Bacillales</taxon>
        <taxon>Alicyclobacillaceae</taxon>
        <taxon>Alicyclobacillus</taxon>
    </lineage>
</organism>
<dbReference type="PANTHER" id="PTHR24321:SF8">
    <property type="entry name" value="ESTRADIOL 17-BETA-DEHYDROGENASE 8-RELATED"/>
    <property type="match status" value="1"/>
</dbReference>
<dbReference type="PRINTS" id="PR00080">
    <property type="entry name" value="SDRFAMILY"/>
</dbReference>
<dbReference type="FunFam" id="3.40.50.720:FF:000084">
    <property type="entry name" value="Short-chain dehydrogenase reductase"/>
    <property type="match status" value="1"/>
</dbReference>
<dbReference type="GO" id="GO:0008206">
    <property type="term" value="P:bile acid metabolic process"/>
    <property type="evidence" value="ECO:0007669"/>
    <property type="project" value="UniProtKB-ARBA"/>
</dbReference>
<dbReference type="InterPro" id="IPR020904">
    <property type="entry name" value="Sc_DH/Rdtase_CS"/>
</dbReference>
<dbReference type="GO" id="GO:0016491">
    <property type="term" value="F:oxidoreductase activity"/>
    <property type="evidence" value="ECO:0007669"/>
    <property type="project" value="UniProtKB-KW"/>
</dbReference>
<accession>A0A0P9EL95</accession>
<evidence type="ECO:0000259" key="4">
    <source>
        <dbReference type="SMART" id="SM00822"/>
    </source>
</evidence>
<keyword evidence="6" id="KW-1185">Reference proteome</keyword>